<keyword evidence="1" id="KW-0472">Membrane</keyword>
<reference evidence="2" key="1">
    <citation type="submission" date="2018-02" db="EMBL/GenBank/DDBJ databases">
        <title>Rhizophora mucronata_Transcriptome.</title>
        <authorList>
            <person name="Meera S.P."/>
            <person name="Sreeshan A."/>
            <person name="Augustine A."/>
        </authorList>
    </citation>
    <scope>NUCLEOTIDE SEQUENCE</scope>
    <source>
        <tissue evidence="2">Leaf</tissue>
    </source>
</reference>
<organism evidence="2">
    <name type="scientific">Rhizophora mucronata</name>
    <name type="common">Asiatic mangrove</name>
    <dbReference type="NCBI Taxonomy" id="61149"/>
    <lineage>
        <taxon>Eukaryota</taxon>
        <taxon>Viridiplantae</taxon>
        <taxon>Streptophyta</taxon>
        <taxon>Embryophyta</taxon>
        <taxon>Tracheophyta</taxon>
        <taxon>Spermatophyta</taxon>
        <taxon>Magnoliopsida</taxon>
        <taxon>eudicotyledons</taxon>
        <taxon>Gunneridae</taxon>
        <taxon>Pentapetalae</taxon>
        <taxon>rosids</taxon>
        <taxon>fabids</taxon>
        <taxon>Malpighiales</taxon>
        <taxon>Rhizophoraceae</taxon>
        <taxon>Rhizophora</taxon>
    </lineage>
</organism>
<accession>A0A2P2R586</accession>
<protein>
    <submittedName>
        <fullName evidence="2">Uncharacterized protein</fullName>
    </submittedName>
</protein>
<dbReference type="AlphaFoldDB" id="A0A2P2R586"/>
<name>A0A2P2R586_RHIMU</name>
<proteinExistence type="predicted"/>
<feature type="transmembrane region" description="Helical" evidence="1">
    <location>
        <begin position="20"/>
        <end position="39"/>
    </location>
</feature>
<evidence type="ECO:0000313" key="2">
    <source>
        <dbReference type="EMBL" id="MBX74350.1"/>
    </source>
</evidence>
<dbReference type="EMBL" id="GGEC01093866">
    <property type="protein sequence ID" value="MBX74350.1"/>
    <property type="molecule type" value="Transcribed_RNA"/>
</dbReference>
<keyword evidence="1" id="KW-1133">Transmembrane helix</keyword>
<evidence type="ECO:0000256" key="1">
    <source>
        <dbReference type="SAM" id="Phobius"/>
    </source>
</evidence>
<sequence length="64" mass="7702">MSLVFFQVKYTHFKILFLSYFFSIFSSLPNISQILVWLLKLYNILKFNLVKNKSMLECLFLIIC</sequence>
<keyword evidence="1" id="KW-0812">Transmembrane</keyword>